<gene>
    <name evidence="6" type="ORF">NVV43_08895</name>
</gene>
<comment type="caution">
    <text evidence="6">The sequence shown here is derived from an EMBL/GenBank/DDBJ whole genome shotgun (WGS) entry which is preliminary data.</text>
</comment>
<evidence type="ECO:0000256" key="1">
    <source>
        <dbReference type="ARBA" id="ARBA00004561"/>
    </source>
</evidence>
<evidence type="ECO:0000256" key="2">
    <source>
        <dbReference type="ARBA" id="ARBA00006671"/>
    </source>
</evidence>
<dbReference type="PANTHER" id="PTHR33420:SF12">
    <property type="entry name" value="FIMBRIN-LIKE PROTEIN FIMI-RELATED"/>
    <property type="match status" value="1"/>
</dbReference>
<comment type="subcellular location">
    <subcellularLocation>
        <location evidence="1">Fimbrium</location>
    </subcellularLocation>
</comment>
<keyword evidence="4" id="KW-0281">Fimbrium</keyword>
<accession>A0AAW5MNV5</accession>
<evidence type="ECO:0000259" key="5">
    <source>
        <dbReference type="Pfam" id="PF00419"/>
    </source>
</evidence>
<organism evidence="6 7">
    <name type="scientific">Escherichia marmotae</name>
    <dbReference type="NCBI Taxonomy" id="1499973"/>
    <lineage>
        <taxon>Bacteria</taxon>
        <taxon>Pseudomonadati</taxon>
        <taxon>Pseudomonadota</taxon>
        <taxon>Gammaproteobacteria</taxon>
        <taxon>Enterobacterales</taxon>
        <taxon>Enterobacteriaceae</taxon>
        <taxon>Escherichia</taxon>
    </lineage>
</organism>
<reference evidence="6" key="1">
    <citation type="submission" date="2022-07" db="EMBL/GenBank/DDBJ databases">
        <title>Diversity of ethanolamine utilization by human commensal Escherichia coli.</title>
        <authorList>
            <person name="Jubelin G."/>
        </authorList>
    </citation>
    <scope>NUCLEOTIDE SEQUENCE</scope>
    <source>
        <strain evidence="6">S1</strain>
    </source>
</reference>
<evidence type="ECO:0000256" key="3">
    <source>
        <dbReference type="ARBA" id="ARBA00022729"/>
    </source>
</evidence>
<dbReference type="GO" id="GO:0009289">
    <property type="term" value="C:pilus"/>
    <property type="evidence" value="ECO:0007669"/>
    <property type="project" value="UniProtKB-SubCell"/>
</dbReference>
<dbReference type="NCBIfam" id="NF007268">
    <property type="entry name" value="PRK09723.1-2"/>
    <property type="match status" value="1"/>
</dbReference>
<dbReference type="PANTHER" id="PTHR33420">
    <property type="entry name" value="FIMBRIAL SUBUNIT ELFA-RELATED"/>
    <property type="match status" value="1"/>
</dbReference>
<evidence type="ECO:0000313" key="6">
    <source>
        <dbReference type="EMBL" id="MCR6675726.1"/>
    </source>
</evidence>
<dbReference type="EMBL" id="JANPXH010000006">
    <property type="protein sequence ID" value="MCR6675726.1"/>
    <property type="molecule type" value="Genomic_DNA"/>
</dbReference>
<proteinExistence type="inferred from homology"/>
<keyword evidence="3" id="KW-0732">Signal</keyword>
<dbReference type="NCBIfam" id="NF007267">
    <property type="entry name" value="PRK09723.1-1"/>
    <property type="match status" value="1"/>
</dbReference>
<dbReference type="InterPro" id="IPR000259">
    <property type="entry name" value="Adhesion_dom_fimbrial"/>
</dbReference>
<name>A0AAW5MNV5_9ESCH</name>
<dbReference type="InterPro" id="IPR036937">
    <property type="entry name" value="Adhesion_dom_fimbrial_sf"/>
</dbReference>
<dbReference type="SUPFAM" id="SSF49401">
    <property type="entry name" value="Bacterial adhesins"/>
    <property type="match status" value="1"/>
</dbReference>
<sequence>MSVCNGVRMKTTLQFVIFTILLFVNCVCNATVDFIVGAGPDGVPPERDGRANFQYSGSNNNLVFYRPTQLGPTGVQLRWPNQDTHDSGSVYCTAHSSATGGPITIRNKMVDSGLVYGGHRLFKTSVTGLYYTLKISTIWTAYNTTSDVPDIFIGDTPTQTFHFRFHDADLQRACEQRDGRWTPKFFRIGGIFQDFTVEFYSDTTFNPTASQKITLLSSSDYLYSFKAENAGGTVQGYSGNIFFNFNLANVTLSLPTCFSSVITGKTVNGTTVELGSYTTGQIKNGATPVPFQISLQNCIRVQNIETKMSSGNIGVQNKKLITNTLTGSNAAEGVGVLIEGLKNRVSEKMVLEPNVGTSVYKAYEDEIDTSGGIYPGKGQGTTQVLEFQATLQQDGNEAIKGGAFEATSRFQITYP</sequence>
<evidence type="ECO:0000256" key="4">
    <source>
        <dbReference type="ARBA" id="ARBA00023263"/>
    </source>
</evidence>
<dbReference type="GO" id="GO:0043709">
    <property type="term" value="P:cell adhesion involved in single-species biofilm formation"/>
    <property type="evidence" value="ECO:0007669"/>
    <property type="project" value="TreeGrafter"/>
</dbReference>
<dbReference type="InterPro" id="IPR050263">
    <property type="entry name" value="Bact_Fimbrial_Adh_Pro"/>
</dbReference>
<comment type="similarity">
    <text evidence="2">Belongs to the fimbrial protein family.</text>
</comment>
<feature type="domain" description="Fimbrial-type adhesion" evidence="5">
    <location>
        <begin position="262"/>
        <end position="414"/>
    </location>
</feature>
<protein>
    <submittedName>
        <fullName evidence="6">Fimbrial-like adhesin</fullName>
    </submittedName>
</protein>
<dbReference type="AlphaFoldDB" id="A0AAW5MNV5"/>
<dbReference type="Gene3D" id="2.60.40.1090">
    <property type="entry name" value="Fimbrial-type adhesion domain"/>
    <property type="match status" value="1"/>
</dbReference>
<dbReference type="InterPro" id="IPR008966">
    <property type="entry name" value="Adhesion_dom_sf"/>
</dbReference>
<dbReference type="Proteomes" id="UP001206878">
    <property type="component" value="Unassembled WGS sequence"/>
</dbReference>
<dbReference type="Pfam" id="PF00419">
    <property type="entry name" value="Fimbrial"/>
    <property type="match status" value="1"/>
</dbReference>
<evidence type="ECO:0000313" key="7">
    <source>
        <dbReference type="Proteomes" id="UP001206878"/>
    </source>
</evidence>